<dbReference type="CDD" id="cd00268">
    <property type="entry name" value="DEADc"/>
    <property type="match status" value="1"/>
</dbReference>
<dbReference type="EMBL" id="LBVV01000033">
    <property type="protein sequence ID" value="KKQ92908.1"/>
    <property type="molecule type" value="Genomic_DNA"/>
</dbReference>
<name>A0A0G0LLY5_UNCC2</name>
<evidence type="ECO:0000259" key="8">
    <source>
        <dbReference type="PROSITE" id="PS51192"/>
    </source>
</evidence>
<dbReference type="STRING" id="1618345.UT18_C0033G0006"/>
<dbReference type="PANTHER" id="PTHR47959:SF13">
    <property type="entry name" value="ATP-DEPENDENT RNA HELICASE RHLE"/>
    <property type="match status" value="1"/>
</dbReference>
<feature type="domain" description="DEAD-box RNA helicase Q" evidence="10">
    <location>
        <begin position="111"/>
        <end position="139"/>
    </location>
</feature>
<dbReference type="PROSITE" id="PS51194">
    <property type="entry name" value="HELICASE_CTER"/>
    <property type="match status" value="1"/>
</dbReference>
<evidence type="ECO:0000256" key="3">
    <source>
        <dbReference type="ARBA" id="ARBA00022806"/>
    </source>
</evidence>
<dbReference type="InterPro" id="IPR044742">
    <property type="entry name" value="DEAD/DEAH_RhlB"/>
</dbReference>
<proteinExistence type="inferred from homology"/>
<keyword evidence="1" id="KW-0547">Nucleotide-binding</keyword>
<evidence type="ECO:0000256" key="7">
    <source>
        <dbReference type="SAM" id="MobiDB-lite"/>
    </source>
</evidence>
<comment type="caution">
    <text evidence="11">The sequence shown here is derived from an EMBL/GenBank/DDBJ whole genome shotgun (WGS) entry which is preliminary data.</text>
</comment>
<dbReference type="InterPro" id="IPR014001">
    <property type="entry name" value="Helicase_ATP-bd"/>
</dbReference>
<dbReference type="Gene3D" id="3.40.50.300">
    <property type="entry name" value="P-loop containing nucleotide triphosphate hydrolases"/>
    <property type="match status" value="2"/>
</dbReference>
<evidence type="ECO:0000313" key="11">
    <source>
        <dbReference type="EMBL" id="KKQ92908.1"/>
    </source>
</evidence>
<dbReference type="GO" id="GO:0005524">
    <property type="term" value="F:ATP binding"/>
    <property type="evidence" value="ECO:0007669"/>
    <property type="project" value="UniProtKB-KW"/>
</dbReference>
<dbReference type="InterPro" id="IPR011545">
    <property type="entry name" value="DEAD/DEAH_box_helicase_dom"/>
</dbReference>
<evidence type="ECO:0000256" key="2">
    <source>
        <dbReference type="ARBA" id="ARBA00022801"/>
    </source>
</evidence>
<dbReference type="CDD" id="cd18787">
    <property type="entry name" value="SF2_C_DEAD"/>
    <property type="match status" value="1"/>
</dbReference>
<dbReference type="GO" id="GO:0016787">
    <property type="term" value="F:hydrolase activity"/>
    <property type="evidence" value="ECO:0007669"/>
    <property type="project" value="UniProtKB-KW"/>
</dbReference>
<sequence>MYQKSFSPSKGRQKGSFNSSNKNGSKYKFSSPNSTNRNQFGDKEGSGKGQAPFGTFDRGSFGGSRSFNKPYGRSNNFSRSRKSFSRPSNDYSQYIKKASPAAEQVEYSPKNKFADFNINQALKNNIIAKGYETPTPIQDQAMPYILDGKDVIGLANTGTGKTGAFIVPLIDKVYKDRKQKVLIVTPTRELASQIDAEFREFSKGMQMFSTQIIGGANMGKQLSSLYRNPNFIIGTPGRLNDLIRRGKLKLSGFQNIVLDEVDRMLDMGFIEDIQKILSFLPDTRQSLFFSATISPRISNLIKNFLDNPITVTVKSAVTAENIEQDIIKVARDQNKLEVLHELLIKEEFDKVLIFGKTKRGVDSLSNELASRGFKATSIHGDKPQNKRERALRQFKQDELNILVATDVAARGLDIDNVSHVINYDLPENYDDYVHRIGRTGRANKRGIALTFVQ</sequence>
<organism evidence="11 12">
    <name type="scientific">candidate division CPR2 bacterium GW2011_GWC2_39_10</name>
    <dbReference type="NCBI Taxonomy" id="1618345"/>
    <lineage>
        <taxon>Bacteria</taxon>
        <taxon>Bacteria division CPR2</taxon>
    </lineage>
</organism>
<protein>
    <submittedName>
        <fullName evidence="11">ATP-dependent RNA helicase RhlE</fullName>
    </submittedName>
</protein>
<accession>A0A0G0LLY5</accession>
<evidence type="ECO:0000256" key="4">
    <source>
        <dbReference type="ARBA" id="ARBA00022840"/>
    </source>
</evidence>
<evidence type="ECO:0000256" key="1">
    <source>
        <dbReference type="ARBA" id="ARBA00022741"/>
    </source>
</evidence>
<dbReference type="InterPro" id="IPR050079">
    <property type="entry name" value="DEAD_box_RNA_helicase"/>
</dbReference>
<dbReference type="Proteomes" id="UP000034207">
    <property type="component" value="Unassembled WGS sequence"/>
</dbReference>
<evidence type="ECO:0000259" key="9">
    <source>
        <dbReference type="PROSITE" id="PS51194"/>
    </source>
</evidence>
<keyword evidence="2" id="KW-0378">Hydrolase</keyword>
<dbReference type="InterPro" id="IPR001650">
    <property type="entry name" value="Helicase_C-like"/>
</dbReference>
<dbReference type="SUPFAM" id="SSF52540">
    <property type="entry name" value="P-loop containing nucleoside triphosphate hydrolases"/>
    <property type="match status" value="1"/>
</dbReference>
<feature type="compositionally biased region" description="Low complexity" evidence="7">
    <location>
        <begin position="14"/>
        <end position="31"/>
    </location>
</feature>
<evidence type="ECO:0000259" key="10">
    <source>
        <dbReference type="PROSITE" id="PS51195"/>
    </source>
</evidence>
<evidence type="ECO:0000256" key="5">
    <source>
        <dbReference type="ARBA" id="ARBA00038437"/>
    </source>
</evidence>
<feature type="domain" description="Helicase ATP-binding" evidence="8">
    <location>
        <begin position="142"/>
        <end position="311"/>
    </location>
</feature>
<feature type="compositionally biased region" description="Polar residues" evidence="7">
    <location>
        <begin position="1"/>
        <end position="10"/>
    </location>
</feature>
<evidence type="ECO:0000313" key="12">
    <source>
        <dbReference type="Proteomes" id="UP000034207"/>
    </source>
</evidence>
<reference evidence="11 12" key="1">
    <citation type="journal article" date="2015" name="Nature">
        <title>rRNA introns, odd ribosomes, and small enigmatic genomes across a large radiation of phyla.</title>
        <authorList>
            <person name="Brown C.T."/>
            <person name="Hug L.A."/>
            <person name="Thomas B.C."/>
            <person name="Sharon I."/>
            <person name="Castelle C.J."/>
            <person name="Singh A."/>
            <person name="Wilkins M.J."/>
            <person name="Williams K.H."/>
            <person name="Banfield J.F."/>
        </authorList>
    </citation>
    <scope>NUCLEOTIDE SEQUENCE [LARGE SCALE GENOMIC DNA]</scope>
</reference>
<dbReference type="InterPro" id="IPR014014">
    <property type="entry name" value="RNA_helicase_DEAD_Q_motif"/>
</dbReference>
<dbReference type="AlphaFoldDB" id="A0A0G0LLY5"/>
<feature type="short sequence motif" description="Q motif" evidence="6">
    <location>
        <begin position="111"/>
        <end position="139"/>
    </location>
</feature>
<dbReference type="InterPro" id="IPR027417">
    <property type="entry name" value="P-loop_NTPase"/>
</dbReference>
<dbReference type="Pfam" id="PF00270">
    <property type="entry name" value="DEAD"/>
    <property type="match status" value="1"/>
</dbReference>
<keyword evidence="4" id="KW-0067">ATP-binding</keyword>
<keyword evidence="3 11" id="KW-0347">Helicase</keyword>
<dbReference type="SMART" id="SM00487">
    <property type="entry name" value="DEXDc"/>
    <property type="match status" value="1"/>
</dbReference>
<dbReference type="Pfam" id="PF00271">
    <property type="entry name" value="Helicase_C"/>
    <property type="match status" value="1"/>
</dbReference>
<comment type="similarity">
    <text evidence="5">Belongs to the DEAD box helicase family.</text>
</comment>
<dbReference type="GO" id="GO:0003676">
    <property type="term" value="F:nucleic acid binding"/>
    <property type="evidence" value="ECO:0007669"/>
    <property type="project" value="InterPro"/>
</dbReference>
<dbReference type="PANTHER" id="PTHR47959">
    <property type="entry name" value="ATP-DEPENDENT RNA HELICASE RHLE-RELATED"/>
    <property type="match status" value="1"/>
</dbReference>
<gene>
    <name evidence="11" type="ORF">UT18_C0033G0006</name>
</gene>
<feature type="region of interest" description="Disordered" evidence="7">
    <location>
        <begin position="1"/>
        <end position="91"/>
    </location>
</feature>
<dbReference type="PROSITE" id="PS51195">
    <property type="entry name" value="Q_MOTIF"/>
    <property type="match status" value="1"/>
</dbReference>
<dbReference type="GO" id="GO:0003724">
    <property type="term" value="F:RNA helicase activity"/>
    <property type="evidence" value="ECO:0007669"/>
    <property type="project" value="InterPro"/>
</dbReference>
<feature type="domain" description="Helicase C-terminal" evidence="9">
    <location>
        <begin position="321"/>
        <end position="453"/>
    </location>
</feature>
<dbReference type="GO" id="GO:0005829">
    <property type="term" value="C:cytosol"/>
    <property type="evidence" value="ECO:0007669"/>
    <property type="project" value="TreeGrafter"/>
</dbReference>
<dbReference type="PROSITE" id="PS51192">
    <property type="entry name" value="HELICASE_ATP_BIND_1"/>
    <property type="match status" value="1"/>
</dbReference>
<evidence type="ECO:0000256" key="6">
    <source>
        <dbReference type="PROSITE-ProRule" id="PRU00552"/>
    </source>
</evidence>
<dbReference type="SMART" id="SM00490">
    <property type="entry name" value="HELICc"/>
    <property type="match status" value="1"/>
</dbReference>